<evidence type="ECO:0000256" key="1">
    <source>
        <dbReference type="SAM" id="MobiDB-lite"/>
    </source>
</evidence>
<dbReference type="InterPro" id="IPR004252">
    <property type="entry name" value="Probable_transposase_24"/>
</dbReference>
<dbReference type="EMBL" id="JADFTS010000001">
    <property type="protein sequence ID" value="KAF9625927.1"/>
    <property type="molecule type" value="Genomic_DNA"/>
</dbReference>
<dbReference type="OrthoDB" id="1921870at2759"/>
<dbReference type="Pfam" id="PF03004">
    <property type="entry name" value="Transposase_24"/>
    <property type="match status" value="1"/>
</dbReference>
<accession>A0A835MDR3</accession>
<feature type="compositionally biased region" description="Basic and acidic residues" evidence="1">
    <location>
        <begin position="95"/>
        <end position="107"/>
    </location>
</feature>
<name>A0A835MDR3_9MAGN</name>
<sequence>MGPSGRSLRATSRAVTRFLGQRFREFRCRLHKFYKKARSDRQRREKQYDGVSLEDWENITTWFETDKFKKLSVQNKGNRAKKIVHHRGGSKSFSNHREEKRDPETRQEPSMIEFYRMMYFNAGKGWDSHVAEENYNKMLEIKSQPLEEASEPRTEDEISKMVLGKKLGYNRGLGHGVEPLSSSSTYRNSEVEELRRRA</sequence>
<evidence type="ECO:0000313" key="3">
    <source>
        <dbReference type="Proteomes" id="UP000631114"/>
    </source>
</evidence>
<reference evidence="2 3" key="1">
    <citation type="submission" date="2020-10" db="EMBL/GenBank/DDBJ databases">
        <title>The Coptis chinensis genome and diversification of protoberbering-type alkaloids.</title>
        <authorList>
            <person name="Wang B."/>
            <person name="Shu S."/>
            <person name="Song C."/>
            <person name="Liu Y."/>
        </authorList>
    </citation>
    <scope>NUCLEOTIDE SEQUENCE [LARGE SCALE GENOMIC DNA]</scope>
    <source>
        <strain evidence="2">HL-2020</strain>
        <tissue evidence="2">Leaf</tissue>
    </source>
</reference>
<feature type="region of interest" description="Disordered" evidence="1">
    <location>
        <begin position="79"/>
        <end position="108"/>
    </location>
</feature>
<comment type="caution">
    <text evidence="2">The sequence shown here is derived from an EMBL/GenBank/DDBJ whole genome shotgun (WGS) entry which is preliminary data.</text>
</comment>
<organism evidence="2 3">
    <name type="scientific">Coptis chinensis</name>
    <dbReference type="NCBI Taxonomy" id="261450"/>
    <lineage>
        <taxon>Eukaryota</taxon>
        <taxon>Viridiplantae</taxon>
        <taxon>Streptophyta</taxon>
        <taxon>Embryophyta</taxon>
        <taxon>Tracheophyta</taxon>
        <taxon>Spermatophyta</taxon>
        <taxon>Magnoliopsida</taxon>
        <taxon>Ranunculales</taxon>
        <taxon>Ranunculaceae</taxon>
        <taxon>Coptidoideae</taxon>
        <taxon>Coptis</taxon>
    </lineage>
</organism>
<dbReference type="PANTHER" id="PTHR33144">
    <property type="entry name" value="OS10G0409366 PROTEIN-RELATED"/>
    <property type="match status" value="1"/>
</dbReference>
<feature type="compositionally biased region" description="Basic residues" evidence="1">
    <location>
        <begin position="79"/>
        <end position="89"/>
    </location>
</feature>
<evidence type="ECO:0000313" key="2">
    <source>
        <dbReference type="EMBL" id="KAF9625927.1"/>
    </source>
</evidence>
<gene>
    <name evidence="2" type="ORF">IFM89_027795</name>
</gene>
<dbReference type="AlphaFoldDB" id="A0A835MDR3"/>
<dbReference type="Proteomes" id="UP000631114">
    <property type="component" value="Unassembled WGS sequence"/>
</dbReference>
<keyword evidence="3" id="KW-1185">Reference proteome</keyword>
<proteinExistence type="predicted"/>
<protein>
    <submittedName>
        <fullName evidence="2">Uncharacterized protein</fullName>
    </submittedName>
</protein>
<dbReference type="PANTHER" id="PTHR33144:SF25">
    <property type="entry name" value="DUF4216 DOMAIN-CONTAINING PROTEIN"/>
    <property type="match status" value="1"/>
</dbReference>
<feature type="compositionally biased region" description="Basic and acidic residues" evidence="1">
    <location>
        <begin position="189"/>
        <end position="198"/>
    </location>
</feature>
<feature type="region of interest" description="Disordered" evidence="1">
    <location>
        <begin position="174"/>
        <end position="198"/>
    </location>
</feature>